<keyword evidence="13" id="KW-0675">Receptor</keyword>
<organism evidence="13 14">
    <name type="scientific">Parashewanella curva</name>
    <dbReference type="NCBI Taxonomy" id="2338552"/>
    <lineage>
        <taxon>Bacteria</taxon>
        <taxon>Pseudomonadati</taxon>
        <taxon>Pseudomonadota</taxon>
        <taxon>Gammaproteobacteria</taxon>
        <taxon>Alteromonadales</taxon>
        <taxon>Shewanellaceae</taxon>
        <taxon>Parashewanella</taxon>
    </lineage>
</organism>
<evidence type="ECO:0000256" key="6">
    <source>
        <dbReference type="ARBA" id="ARBA00023136"/>
    </source>
</evidence>
<dbReference type="InterPro" id="IPR012910">
    <property type="entry name" value="Plug_dom"/>
</dbReference>
<dbReference type="OrthoDB" id="9805434at2"/>
<dbReference type="Pfam" id="PF00593">
    <property type="entry name" value="TonB_dep_Rec_b-barrel"/>
    <property type="match status" value="1"/>
</dbReference>
<evidence type="ECO:0000259" key="11">
    <source>
        <dbReference type="Pfam" id="PF00593"/>
    </source>
</evidence>
<evidence type="ECO:0000256" key="5">
    <source>
        <dbReference type="ARBA" id="ARBA00023077"/>
    </source>
</evidence>
<dbReference type="AlphaFoldDB" id="A0A3L8PW54"/>
<evidence type="ECO:0000256" key="8">
    <source>
        <dbReference type="PROSITE-ProRule" id="PRU01360"/>
    </source>
</evidence>
<comment type="similarity">
    <text evidence="8 9">Belongs to the TonB-dependent receptor family.</text>
</comment>
<evidence type="ECO:0000256" key="4">
    <source>
        <dbReference type="ARBA" id="ARBA00022692"/>
    </source>
</evidence>
<dbReference type="GO" id="GO:0009279">
    <property type="term" value="C:cell outer membrane"/>
    <property type="evidence" value="ECO:0007669"/>
    <property type="project" value="UniProtKB-SubCell"/>
</dbReference>
<proteinExistence type="inferred from homology"/>
<evidence type="ECO:0000256" key="2">
    <source>
        <dbReference type="ARBA" id="ARBA00022448"/>
    </source>
</evidence>
<dbReference type="PANTHER" id="PTHR47234">
    <property type="match status" value="1"/>
</dbReference>
<evidence type="ECO:0000313" key="14">
    <source>
        <dbReference type="Proteomes" id="UP000281474"/>
    </source>
</evidence>
<evidence type="ECO:0000313" key="13">
    <source>
        <dbReference type="EMBL" id="RLV59576.1"/>
    </source>
</evidence>
<sequence>MKFSLSKITFGIVSTLGISLTSTITAAVEVEETSVKNGGAVERIAVLGSRRIGRTISESNVPVDVLSADILQEGGFTDMNRQLQNAVPSFNYFQPSLVDGTDHIKPASLRGLAPDQTLVLLNGRRFHSSALLNLNGSAGRGSVSVDLNAIPSAAIERIEILRDGAAAQYGSDAIAGVINIITKKDAEGGIFTLSAGQNITTLDGVPELTGVQTDADGNVVANGSRRVAGIYGKDISRKDGETVNLAANAGFGFLETGYLNLTAEYNNANATNRGGLDDGDTYAKNPDGSFDKREITTNRDRFFFGAPESESYSVLASSGYEFDSGSEFYSTFTLQNRKSVSGAFFREAADEAFLIQKIYPDGFTPRIHADIDDWSLLAGFKGGVGEWDYNASVVTGKNSVGYNNTNTANVTYLLDTPTSFYGGKLSSGQDVINVDFSRFYDVDFLDSPIAFAVGAEYRRDSYEIRSGDVEAYTNRPSLDENGKPIFDDKGNPVYPTNRLFAQGSLFFSKNSEVDKSRNSKAIYAEVDADLTDKWNLVLAARYENYSDFGSATNGKIATRYNLTEDFAIRGSFSTGFRAPSLQQQFYTSTNTNFIEGVAFEIGTVAATSKAARALGGKQLDAEKATNYSLGFTWDIQENLNLTLDAYHIDIDDRVVLSETLGDDDAEREIVKKVFAENNIEGINAIRFFINGVNSKTEGVDINLAYQTEALSGDLKLSTGFNYNKTEVSEVLNTAGPSSLFTSDQLFARRERARLENAAPKQKANVTANWSKDALSLMLRTNYYGELTQPGRVSDADVTVDKAFIFDAEASYNITENLVASLGVNNLFDKYPTSAIERDQKAGKAPSQFDYVIPYANFSPYGFQGRYVYLRASLSF</sequence>
<feature type="chain" id="PRO_5017966483" evidence="10">
    <location>
        <begin position="27"/>
        <end position="875"/>
    </location>
</feature>
<feature type="signal peptide" evidence="10">
    <location>
        <begin position="1"/>
        <end position="26"/>
    </location>
</feature>
<name>A0A3L8PW54_9GAMM</name>
<dbReference type="Proteomes" id="UP000281474">
    <property type="component" value="Unassembled WGS sequence"/>
</dbReference>
<comment type="subcellular location">
    <subcellularLocation>
        <location evidence="1 8">Cell outer membrane</location>
        <topology evidence="1 8">Multi-pass membrane protein</topology>
    </subcellularLocation>
</comment>
<evidence type="ECO:0000256" key="3">
    <source>
        <dbReference type="ARBA" id="ARBA00022452"/>
    </source>
</evidence>
<keyword evidence="6 8" id="KW-0472">Membrane</keyword>
<keyword evidence="2 8" id="KW-0813">Transport</keyword>
<protein>
    <submittedName>
        <fullName evidence="13">TonB-dependent receptor</fullName>
    </submittedName>
</protein>
<evidence type="ECO:0000256" key="1">
    <source>
        <dbReference type="ARBA" id="ARBA00004571"/>
    </source>
</evidence>
<dbReference type="Pfam" id="PF07715">
    <property type="entry name" value="Plug"/>
    <property type="match status" value="1"/>
</dbReference>
<evidence type="ECO:0000256" key="10">
    <source>
        <dbReference type="SAM" id="SignalP"/>
    </source>
</evidence>
<dbReference type="SUPFAM" id="SSF56935">
    <property type="entry name" value="Porins"/>
    <property type="match status" value="1"/>
</dbReference>
<dbReference type="PROSITE" id="PS52016">
    <property type="entry name" value="TONB_DEPENDENT_REC_3"/>
    <property type="match status" value="1"/>
</dbReference>
<dbReference type="EMBL" id="QZEI01000031">
    <property type="protein sequence ID" value="RLV59576.1"/>
    <property type="molecule type" value="Genomic_DNA"/>
</dbReference>
<dbReference type="InterPro" id="IPR000531">
    <property type="entry name" value="Beta-barrel_TonB"/>
</dbReference>
<accession>A0A3L8PW54</accession>
<dbReference type="PANTHER" id="PTHR47234:SF3">
    <property type="entry name" value="SECRETIN_TONB SHORT N-TERMINAL DOMAIN-CONTAINING PROTEIN"/>
    <property type="match status" value="1"/>
</dbReference>
<feature type="domain" description="TonB-dependent receptor plug" evidence="12">
    <location>
        <begin position="57"/>
        <end position="177"/>
    </location>
</feature>
<dbReference type="Gene3D" id="2.40.170.20">
    <property type="entry name" value="TonB-dependent receptor, beta-barrel domain"/>
    <property type="match status" value="1"/>
</dbReference>
<keyword evidence="14" id="KW-1185">Reference proteome</keyword>
<dbReference type="Gene3D" id="2.170.130.10">
    <property type="entry name" value="TonB-dependent receptor, plug domain"/>
    <property type="match status" value="1"/>
</dbReference>
<gene>
    <name evidence="13" type="ORF">D5018_11520</name>
</gene>
<reference evidence="13 14" key="1">
    <citation type="submission" date="2018-09" db="EMBL/GenBank/DDBJ databases">
        <title>Phylogeny of the Shewanellaceae, and recommendation for two new genera, Pseudoshewanella and Parashewanella.</title>
        <authorList>
            <person name="Wang G."/>
        </authorList>
    </citation>
    <scope>NUCLEOTIDE SEQUENCE [LARGE SCALE GENOMIC DNA]</scope>
    <source>
        <strain evidence="13 14">C51</strain>
    </source>
</reference>
<dbReference type="RefSeq" id="WP_121839155.1">
    <property type="nucleotide sequence ID" value="NZ_ML014780.1"/>
</dbReference>
<keyword evidence="4 8" id="KW-0812">Transmembrane</keyword>
<dbReference type="InterPro" id="IPR036942">
    <property type="entry name" value="Beta-barrel_TonB_sf"/>
</dbReference>
<evidence type="ECO:0000256" key="7">
    <source>
        <dbReference type="ARBA" id="ARBA00023237"/>
    </source>
</evidence>
<evidence type="ECO:0000256" key="9">
    <source>
        <dbReference type="RuleBase" id="RU003357"/>
    </source>
</evidence>
<keyword evidence="10" id="KW-0732">Signal</keyword>
<evidence type="ECO:0000259" key="12">
    <source>
        <dbReference type="Pfam" id="PF07715"/>
    </source>
</evidence>
<dbReference type="CDD" id="cd01347">
    <property type="entry name" value="ligand_gated_channel"/>
    <property type="match status" value="1"/>
</dbReference>
<keyword evidence="5 9" id="KW-0798">TonB box</keyword>
<dbReference type="InterPro" id="IPR039426">
    <property type="entry name" value="TonB-dep_rcpt-like"/>
</dbReference>
<comment type="caution">
    <text evidence="13">The sequence shown here is derived from an EMBL/GenBank/DDBJ whole genome shotgun (WGS) entry which is preliminary data.</text>
</comment>
<keyword evidence="7 8" id="KW-0998">Cell outer membrane</keyword>
<dbReference type="InterPro" id="IPR037066">
    <property type="entry name" value="Plug_dom_sf"/>
</dbReference>
<feature type="domain" description="TonB-dependent receptor-like beta-barrel" evidence="11">
    <location>
        <begin position="328"/>
        <end position="826"/>
    </location>
</feature>
<keyword evidence="3 8" id="KW-1134">Transmembrane beta strand</keyword>